<dbReference type="PANTHER" id="PTHR46797:SF23">
    <property type="entry name" value="HTH-TYPE TRANSCRIPTIONAL REGULATOR SUTR"/>
    <property type="match status" value="1"/>
</dbReference>
<evidence type="ECO:0000313" key="5">
    <source>
        <dbReference type="EMBL" id="NEX19510.1"/>
    </source>
</evidence>
<dbReference type="SMART" id="SM00530">
    <property type="entry name" value="HTH_XRE"/>
    <property type="match status" value="1"/>
</dbReference>
<dbReference type="InterPro" id="IPR010982">
    <property type="entry name" value="Lambda_DNA-bd_dom_sf"/>
</dbReference>
<evidence type="ECO:0000256" key="2">
    <source>
        <dbReference type="ARBA" id="ARBA00023125"/>
    </source>
</evidence>
<proteinExistence type="predicted"/>
<keyword evidence="2" id="KW-0238">DNA-binding</keyword>
<dbReference type="SUPFAM" id="SSF47413">
    <property type="entry name" value="lambda repressor-like DNA-binding domains"/>
    <property type="match status" value="1"/>
</dbReference>
<dbReference type="GO" id="GO:0003677">
    <property type="term" value="F:DNA binding"/>
    <property type="evidence" value="ECO:0007669"/>
    <property type="project" value="UniProtKB-KW"/>
</dbReference>
<dbReference type="AlphaFoldDB" id="A0A6P1DPL6"/>
<dbReference type="RefSeq" id="WP_164652410.1">
    <property type="nucleotide sequence ID" value="NZ_JAAIJR010000010.1"/>
</dbReference>
<dbReference type="GO" id="GO:0005829">
    <property type="term" value="C:cytosol"/>
    <property type="evidence" value="ECO:0007669"/>
    <property type="project" value="TreeGrafter"/>
</dbReference>
<evidence type="ECO:0000313" key="6">
    <source>
        <dbReference type="Proteomes" id="UP000471640"/>
    </source>
</evidence>
<evidence type="ECO:0000259" key="4">
    <source>
        <dbReference type="PROSITE" id="PS50943"/>
    </source>
</evidence>
<dbReference type="Gene3D" id="1.10.260.40">
    <property type="entry name" value="lambda repressor-like DNA-binding domains"/>
    <property type="match status" value="1"/>
</dbReference>
<dbReference type="InterPro" id="IPR001387">
    <property type="entry name" value="Cro/C1-type_HTH"/>
</dbReference>
<comment type="caution">
    <text evidence="5">The sequence shown here is derived from an EMBL/GenBank/DDBJ whole genome shotgun (WGS) entry which is preliminary data.</text>
</comment>
<accession>A0A6P1DPL6</accession>
<keyword evidence="1" id="KW-0805">Transcription regulation</keyword>
<gene>
    <name evidence="5" type="ORF">G3480_04145</name>
</gene>
<reference evidence="6" key="1">
    <citation type="journal article" date="2020" name="Microbiol. Resour. Announc.">
        <title>Draft Genome Sequences of Thiorhodococcus mannitoliphagus and Thiorhodococcus minor, Purple Sulfur Photosynthetic Bacteria in the Gammaproteobacterial Family Chromatiaceae.</title>
        <authorList>
            <person name="Aviles F.A."/>
            <person name="Meyer T.E."/>
            <person name="Kyndt J.A."/>
        </authorList>
    </citation>
    <scope>NUCLEOTIDE SEQUENCE [LARGE SCALE GENOMIC DNA]</scope>
    <source>
        <strain evidence="6">DSM 18266</strain>
    </source>
</reference>
<dbReference type="PROSITE" id="PS50943">
    <property type="entry name" value="HTH_CROC1"/>
    <property type="match status" value="1"/>
</dbReference>
<sequence>MSLGENVRRLRHEKGWTQDQLAERAGMRLQQISRIEKDDGDPRLSTLYKLTQGLECSPNSLLLEPQTDGREREPLLYILMDRLGELTAKQQSDLVPVLDRYCNACDMENAMSKTRRMFTGEE</sequence>
<protein>
    <submittedName>
        <fullName evidence="5">Helix-turn-helix transcriptional regulator</fullName>
    </submittedName>
</protein>
<name>A0A6P1DPL6_9GAMM</name>
<dbReference type="CDD" id="cd00093">
    <property type="entry name" value="HTH_XRE"/>
    <property type="match status" value="1"/>
</dbReference>
<dbReference type="EMBL" id="JAAIJR010000010">
    <property type="protein sequence ID" value="NEX19510.1"/>
    <property type="molecule type" value="Genomic_DNA"/>
</dbReference>
<evidence type="ECO:0000256" key="1">
    <source>
        <dbReference type="ARBA" id="ARBA00023015"/>
    </source>
</evidence>
<keyword evidence="6" id="KW-1185">Reference proteome</keyword>
<dbReference type="GO" id="GO:0003700">
    <property type="term" value="F:DNA-binding transcription factor activity"/>
    <property type="evidence" value="ECO:0007669"/>
    <property type="project" value="TreeGrafter"/>
</dbReference>
<dbReference type="Proteomes" id="UP000471640">
    <property type="component" value="Unassembled WGS sequence"/>
</dbReference>
<dbReference type="InterPro" id="IPR050807">
    <property type="entry name" value="TransReg_Diox_bact_type"/>
</dbReference>
<organism evidence="5 6">
    <name type="scientific">Thiorhodococcus mannitoliphagus</name>
    <dbReference type="NCBI Taxonomy" id="329406"/>
    <lineage>
        <taxon>Bacteria</taxon>
        <taxon>Pseudomonadati</taxon>
        <taxon>Pseudomonadota</taxon>
        <taxon>Gammaproteobacteria</taxon>
        <taxon>Chromatiales</taxon>
        <taxon>Chromatiaceae</taxon>
        <taxon>Thiorhodococcus</taxon>
    </lineage>
</organism>
<feature type="domain" description="HTH cro/C1-type" evidence="4">
    <location>
        <begin position="7"/>
        <end position="61"/>
    </location>
</feature>
<keyword evidence="3" id="KW-0804">Transcription</keyword>
<reference evidence="5 6" key="2">
    <citation type="submission" date="2020-02" db="EMBL/GenBank/DDBJ databases">
        <title>Genome sequences of Thiorhodococcus mannitoliphagus and Thiorhodococcus minor, purple sulfur photosynthetic bacteria in the gammaproteobacterial family, Chromatiaceae.</title>
        <authorList>
            <person name="Aviles F.A."/>
            <person name="Meyer T.E."/>
            <person name="Kyndt J.A."/>
        </authorList>
    </citation>
    <scope>NUCLEOTIDE SEQUENCE [LARGE SCALE GENOMIC DNA]</scope>
    <source>
        <strain evidence="5 6">DSM 18266</strain>
    </source>
</reference>
<dbReference type="Pfam" id="PF01381">
    <property type="entry name" value="HTH_3"/>
    <property type="match status" value="1"/>
</dbReference>
<dbReference type="PANTHER" id="PTHR46797">
    <property type="entry name" value="HTH-TYPE TRANSCRIPTIONAL REGULATOR"/>
    <property type="match status" value="1"/>
</dbReference>
<evidence type="ECO:0000256" key="3">
    <source>
        <dbReference type="ARBA" id="ARBA00023163"/>
    </source>
</evidence>